<dbReference type="RefSeq" id="WP_153234608.1">
    <property type="nucleotide sequence ID" value="NZ_WINI01000004.1"/>
</dbReference>
<dbReference type="OrthoDB" id="116979at2"/>
<dbReference type="AlphaFoldDB" id="A0A843YNG6"/>
<dbReference type="InterPro" id="IPR029046">
    <property type="entry name" value="LolA/LolB/LppX"/>
</dbReference>
<dbReference type="Proteomes" id="UP000451565">
    <property type="component" value="Unassembled WGS sequence"/>
</dbReference>
<comment type="caution">
    <text evidence="3">The sequence shown here is derived from an EMBL/GenBank/DDBJ whole genome shotgun (WGS) entry which is preliminary data.</text>
</comment>
<sequence length="260" mass="28725">MDRMPLTIRSLLAIAASCFSLTCVAQEAPAAPAIDPNVIKALDNMGEYLRTLNTFEIRTASVTDALLGDDQTAQYGSTAILKVHRPNQLQADTTNDRGDHKLLYYNGRTTTVYGPDTKFYATVQAPPTLKDLVQVLAQKYGIEVPLTDLFYWGTEKISTSDIKSADYLGEALVDGHSTSHYAIREKDIDWQIWIDNGNKPLPRKMVITTTSEKTHPQHATLIRWDLTPSFAAGTFDFKAPAGSHRIAIETADGKIDSVDH</sequence>
<gene>
    <name evidence="3" type="ORF">GEV47_09955</name>
</gene>
<dbReference type="Pfam" id="PF09865">
    <property type="entry name" value="DUF2092"/>
    <property type="match status" value="1"/>
</dbReference>
<dbReference type="SUPFAM" id="SSF89392">
    <property type="entry name" value="Prokaryotic lipoproteins and lipoprotein localization factors"/>
    <property type="match status" value="1"/>
</dbReference>
<dbReference type="EMBL" id="WINI01000004">
    <property type="protein sequence ID" value="MQR01005.1"/>
    <property type="molecule type" value="Genomic_DNA"/>
</dbReference>
<evidence type="ECO:0000313" key="4">
    <source>
        <dbReference type="Proteomes" id="UP000451565"/>
    </source>
</evidence>
<feature type="signal peptide" evidence="2">
    <location>
        <begin position="1"/>
        <end position="25"/>
    </location>
</feature>
<dbReference type="Gene3D" id="2.50.20.10">
    <property type="entry name" value="Lipoprotein localisation LolA/LolB/LppX"/>
    <property type="match status" value="1"/>
</dbReference>
<dbReference type="InterPro" id="IPR019207">
    <property type="entry name" value="DUF2092"/>
</dbReference>
<name>A0A843YNG6_9BURK</name>
<evidence type="ECO:0000256" key="2">
    <source>
        <dbReference type="SAM" id="SignalP"/>
    </source>
</evidence>
<evidence type="ECO:0000313" key="3">
    <source>
        <dbReference type="EMBL" id="MQR01005.1"/>
    </source>
</evidence>
<evidence type="ECO:0000256" key="1">
    <source>
        <dbReference type="ARBA" id="ARBA00022729"/>
    </source>
</evidence>
<keyword evidence="1 2" id="KW-0732">Signal</keyword>
<keyword evidence="4" id="KW-1185">Reference proteome</keyword>
<organism evidence="3 4">
    <name type="scientific">Glaciimonas soli</name>
    <dbReference type="NCBI Taxonomy" id="2590999"/>
    <lineage>
        <taxon>Bacteria</taxon>
        <taxon>Pseudomonadati</taxon>
        <taxon>Pseudomonadota</taxon>
        <taxon>Betaproteobacteria</taxon>
        <taxon>Burkholderiales</taxon>
        <taxon>Oxalobacteraceae</taxon>
        <taxon>Glaciimonas</taxon>
    </lineage>
</organism>
<protein>
    <submittedName>
        <fullName evidence="3">DUF2092 domain-containing protein</fullName>
    </submittedName>
</protein>
<feature type="chain" id="PRO_5032999269" evidence="2">
    <location>
        <begin position="26"/>
        <end position="260"/>
    </location>
</feature>
<proteinExistence type="predicted"/>
<reference evidence="3 4" key="1">
    <citation type="submission" date="2019-10" db="EMBL/GenBank/DDBJ databases">
        <title>Glaciimonas soli sp. nov., a psychrophilic bacterium isolated from the forest soil of a high elevation mountain in Taiwan.</title>
        <authorList>
            <person name="Wang L.-T."/>
            <person name="Shieh W.Y."/>
        </authorList>
    </citation>
    <scope>NUCLEOTIDE SEQUENCE [LARGE SCALE GENOMIC DNA]</scope>
    <source>
        <strain evidence="3 4">GS1</strain>
    </source>
</reference>
<accession>A0A843YNG6</accession>